<accession>A0ABY0V689</accession>
<reference evidence="6 7" key="1">
    <citation type="submission" date="2016-10" db="EMBL/GenBank/DDBJ databases">
        <authorList>
            <person name="Varghese N."/>
            <person name="Submissions S."/>
        </authorList>
    </citation>
    <scope>NUCLEOTIDE SEQUENCE [LARGE SCALE GENOMIC DNA]</scope>
    <source>
        <strain evidence="6 7">DSM 9169</strain>
    </source>
</reference>
<dbReference type="Proteomes" id="UP000198976">
    <property type="component" value="Chromosome I"/>
</dbReference>
<dbReference type="InterPro" id="IPR050153">
    <property type="entry name" value="Metal_Ion_Import_ABC"/>
</dbReference>
<evidence type="ECO:0000313" key="7">
    <source>
        <dbReference type="Proteomes" id="UP000198976"/>
    </source>
</evidence>
<dbReference type="Gene3D" id="3.40.50.300">
    <property type="entry name" value="P-loop containing nucleotide triphosphate hydrolases"/>
    <property type="match status" value="1"/>
</dbReference>
<dbReference type="InterPro" id="IPR003593">
    <property type="entry name" value="AAA+_ATPase"/>
</dbReference>
<dbReference type="EMBL" id="LT629792">
    <property type="protein sequence ID" value="SDT89555.1"/>
    <property type="molecule type" value="Genomic_DNA"/>
</dbReference>
<dbReference type="SUPFAM" id="SSF52540">
    <property type="entry name" value="P-loop containing nucleoside triphosphate hydrolases"/>
    <property type="match status" value="1"/>
</dbReference>
<dbReference type="InterPro" id="IPR027417">
    <property type="entry name" value="P-loop_NTPase"/>
</dbReference>
<proteinExistence type="inferred from homology"/>
<keyword evidence="7" id="KW-1185">Reference proteome</keyword>
<evidence type="ECO:0000313" key="6">
    <source>
        <dbReference type="EMBL" id="SDT89555.1"/>
    </source>
</evidence>
<dbReference type="NCBIfam" id="TIGR03771">
    <property type="entry name" value="anch_rpt_ABC"/>
    <property type="match status" value="1"/>
</dbReference>
<evidence type="ECO:0000256" key="2">
    <source>
        <dbReference type="ARBA" id="ARBA00022448"/>
    </source>
</evidence>
<evidence type="ECO:0000256" key="4">
    <source>
        <dbReference type="ARBA" id="ARBA00022840"/>
    </source>
</evidence>
<keyword evidence="4 6" id="KW-0067">ATP-binding</keyword>
<comment type="similarity">
    <text evidence="1">Belongs to the ABC transporter superfamily.</text>
</comment>
<dbReference type="RefSeq" id="WP_092648391.1">
    <property type="nucleotide sequence ID" value="NZ_LT629792.1"/>
</dbReference>
<dbReference type="InterPro" id="IPR017871">
    <property type="entry name" value="ABC_transporter-like_CS"/>
</dbReference>
<dbReference type="PROSITE" id="PS50893">
    <property type="entry name" value="ABC_TRANSPORTER_2"/>
    <property type="match status" value="1"/>
</dbReference>
<keyword evidence="2" id="KW-0813">Transport</keyword>
<protein>
    <submittedName>
        <fullName evidence="6">Manganese/iron transport system ATP-binding protein</fullName>
    </submittedName>
</protein>
<dbReference type="Pfam" id="PF00005">
    <property type="entry name" value="ABC_tran"/>
    <property type="match status" value="1"/>
</dbReference>
<dbReference type="PANTHER" id="PTHR42734">
    <property type="entry name" value="METAL TRANSPORT SYSTEM ATP-BINDING PROTEIN TM_0124-RELATED"/>
    <property type="match status" value="1"/>
</dbReference>
<dbReference type="SMART" id="SM00382">
    <property type="entry name" value="AAA"/>
    <property type="match status" value="1"/>
</dbReference>
<dbReference type="PANTHER" id="PTHR42734:SF5">
    <property type="entry name" value="IRON TRANSPORT SYSTEM ATP-BINDING PROTEIN HI_0361-RELATED"/>
    <property type="match status" value="1"/>
</dbReference>
<feature type="domain" description="ABC transporter" evidence="5">
    <location>
        <begin position="19"/>
        <end position="260"/>
    </location>
</feature>
<dbReference type="InterPro" id="IPR003439">
    <property type="entry name" value="ABC_transporter-like_ATP-bd"/>
</dbReference>
<name>A0ABY0V689_9ACTO</name>
<sequence>MTLTVPTAAADRSPAGDALSVSGLNVSLAGRSVLHNVCFTVPPGCLIGLIGPNGAGKTTLMRALLGLVPISSGSVQAGGTHLSAPMIGYVPQRHEFAWEYPISVRQCVDMAARLHPGEGSRTLRMMRRFDSIARRERHERVSRALDRVELSDLASRPIGQLSGGQRQRVLVARALAGNPQLLFLDEPFTGLDMPTQELLTDLFQRLTGEGCTIMMSTHDIASALHTCDQLLLLNRTVIAHGTAAELADPTLWVQAFHIRSDNPLLRLLPTERLEDAC</sequence>
<dbReference type="GO" id="GO:0005524">
    <property type="term" value="F:ATP binding"/>
    <property type="evidence" value="ECO:0007669"/>
    <property type="project" value="UniProtKB-KW"/>
</dbReference>
<dbReference type="CDD" id="cd03235">
    <property type="entry name" value="ABC_Metallic_Cations"/>
    <property type="match status" value="1"/>
</dbReference>
<dbReference type="PROSITE" id="PS00211">
    <property type="entry name" value="ABC_TRANSPORTER_1"/>
    <property type="match status" value="1"/>
</dbReference>
<evidence type="ECO:0000259" key="5">
    <source>
        <dbReference type="PROSITE" id="PS50893"/>
    </source>
</evidence>
<dbReference type="InterPro" id="IPR022508">
    <property type="entry name" value="ABC_trspt_anch-rpt_ATP-bd"/>
</dbReference>
<gene>
    <name evidence="6" type="ORF">SAMN04489714_0658</name>
</gene>
<keyword evidence="3" id="KW-0547">Nucleotide-binding</keyword>
<evidence type="ECO:0000256" key="1">
    <source>
        <dbReference type="ARBA" id="ARBA00005417"/>
    </source>
</evidence>
<evidence type="ECO:0000256" key="3">
    <source>
        <dbReference type="ARBA" id="ARBA00022741"/>
    </source>
</evidence>
<organism evidence="6 7">
    <name type="scientific">Schaalia radingae</name>
    <dbReference type="NCBI Taxonomy" id="131110"/>
    <lineage>
        <taxon>Bacteria</taxon>
        <taxon>Bacillati</taxon>
        <taxon>Actinomycetota</taxon>
        <taxon>Actinomycetes</taxon>
        <taxon>Actinomycetales</taxon>
        <taxon>Actinomycetaceae</taxon>
        <taxon>Schaalia</taxon>
    </lineage>
</organism>